<dbReference type="SUPFAM" id="SSF54160">
    <property type="entry name" value="Chromo domain-like"/>
    <property type="match status" value="1"/>
</dbReference>
<dbReference type="SUPFAM" id="SSF101447">
    <property type="entry name" value="Formin homology 2 domain (FH2 domain)"/>
    <property type="match status" value="1"/>
</dbReference>
<dbReference type="EMBL" id="CP111028">
    <property type="protein sequence ID" value="WAR31844.1"/>
    <property type="molecule type" value="Genomic_DNA"/>
</dbReference>
<proteinExistence type="predicted"/>
<dbReference type="InterPro" id="IPR036397">
    <property type="entry name" value="RNaseH_sf"/>
</dbReference>
<dbReference type="PANTHER" id="PTHR46585:SF1">
    <property type="entry name" value="CHROMO DOMAIN-CONTAINING PROTEIN"/>
    <property type="match status" value="1"/>
</dbReference>
<accession>A0ABY7GE74</accession>
<reference evidence="3" key="1">
    <citation type="submission" date="2022-11" db="EMBL/GenBank/DDBJ databases">
        <title>Centuries of genome instability and evolution in soft-shell clam transmissible cancer (bioRxiv).</title>
        <authorList>
            <person name="Hart S.F.M."/>
            <person name="Yonemitsu M.A."/>
            <person name="Giersch R.M."/>
            <person name="Beal B.F."/>
            <person name="Arriagada G."/>
            <person name="Davis B.W."/>
            <person name="Ostrander E.A."/>
            <person name="Goff S.P."/>
            <person name="Metzger M.J."/>
        </authorList>
    </citation>
    <scope>NUCLEOTIDE SEQUENCE</scope>
    <source>
        <strain evidence="3">MELC-2E11</strain>
        <tissue evidence="3">Siphon/mantle</tissue>
    </source>
</reference>
<dbReference type="PROSITE" id="PS50013">
    <property type="entry name" value="CHROMO_2"/>
    <property type="match status" value="1"/>
</dbReference>
<feature type="compositionally biased region" description="Pro residues" evidence="1">
    <location>
        <begin position="169"/>
        <end position="231"/>
    </location>
</feature>
<dbReference type="CDD" id="cd00024">
    <property type="entry name" value="CD_CSD"/>
    <property type="match status" value="1"/>
</dbReference>
<name>A0ABY7GE74_MYAAR</name>
<gene>
    <name evidence="3" type="ORF">MAR_034386</name>
</gene>
<feature type="region of interest" description="Disordered" evidence="1">
    <location>
        <begin position="166"/>
        <end position="237"/>
    </location>
</feature>
<sequence>MADIFDAIFGLKSSENKSSKTSKLLILESKKSSSAKSFGIPCTNSTFGNTDIFKQIPVGSEIIIVNGGGVAPCGGGGVAPCGGGGGGGGAPCGGGGGGGGPCGGGGGGGGVALCGGGGGGGGYASLKTIFLLKLLRIMLHPFLKSTGHSLDNKLNAEELEQKIVFNEAYPPPPPPPPPPQRATPPPPPPPPQGPPPPPPPPPQGAPPPPPPPPPPQGATPPPPQGATPPPFTMMISEPTACGKTTFVTNLLQHHNTRIQPSVHRIVWLFKRWQPLYSIIKNTVLPKVEFVQGIPNDLADDDFFDSRINNLLVLDDLFSEVGKDKRITDLFTEGSHHRSFSVVSINQNIFGNKDPTQRRNCHYLVLFNNPVDRQSLMTLARQMYPGHPEKFMNAFAKATKYPYGYLLDLMRKFNVHYFPTQNETKASTSERAILTIKQKLYRYFNHKDSYNYISVLQNIADSYNHTYHRTIDMRPADVKENNQEEVRLATYFAQNPKRKKLLPKLKPFKFRVGAYLRISHLKTVFTRAYDQTYSGEIFRVYTRYHRGILPIYRLQDLQGDEIKGTFYESELQKVHVDGDQTWKVKKVLKRRGKGRNKQYFVKWKYYLKKFNSWINASDIE</sequence>
<dbReference type="Gene3D" id="3.30.420.10">
    <property type="entry name" value="Ribonuclease H-like superfamily/Ribonuclease H"/>
    <property type="match status" value="1"/>
</dbReference>
<evidence type="ECO:0000256" key="1">
    <source>
        <dbReference type="SAM" id="MobiDB-lite"/>
    </source>
</evidence>
<dbReference type="Gene3D" id="2.40.50.40">
    <property type="match status" value="1"/>
</dbReference>
<keyword evidence="4" id="KW-1185">Reference proteome</keyword>
<organism evidence="3 4">
    <name type="scientific">Mya arenaria</name>
    <name type="common">Soft-shell clam</name>
    <dbReference type="NCBI Taxonomy" id="6604"/>
    <lineage>
        <taxon>Eukaryota</taxon>
        <taxon>Metazoa</taxon>
        <taxon>Spiralia</taxon>
        <taxon>Lophotrochozoa</taxon>
        <taxon>Mollusca</taxon>
        <taxon>Bivalvia</taxon>
        <taxon>Autobranchia</taxon>
        <taxon>Heteroconchia</taxon>
        <taxon>Euheterodonta</taxon>
        <taxon>Imparidentia</taxon>
        <taxon>Neoheterodontei</taxon>
        <taxon>Myida</taxon>
        <taxon>Myoidea</taxon>
        <taxon>Myidae</taxon>
        <taxon>Mya</taxon>
    </lineage>
</organism>
<dbReference type="PANTHER" id="PTHR46585">
    <property type="entry name" value="INTEGRASE CORE DOMAIN CONTAINING PROTEIN"/>
    <property type="match status" value="1"/>
</dbReference>
<protein>
    <submittedName>
        <fullName evidence="3">YMD3-like protein</fullName>
    </submittedName>
</protein>
<evidence type="ECO:0000313" key="3">
    <source>
        <dbReference type="EMBL" id="WAR31844.1"/>
    </source>
</evidence>
<dbReference type="Proteomes" id="UP001164746">
    <property type="component" value="Chromosome 17"/>
</dbReference>
<evidence type="ECO:0000259" key="2">
    <source>
        <dbReference type="PROSITE" id="PS50013"/>
    </source>
</evidence>
<evidence type="ECO:0000313" key="4">
    <source>
        <dbReference type="Proteomes" id="UP001164746"/>
    </source>
</evidence>
<feature type="domain" description="Chromo" evidence="2">
    <location>
        <begin position="581"/>
        <end position="619"/>
    </location>
</feature>
<dbReference type="InterPro" id="IPR016197">
    <property type="entry name" value="Chromo-like_dom_sf"/>
</dbReference>
<dbReference type="InterPro" id="IPR000953">
    <property type="entry name" value="Chromo/chromo_shadow_dom"/>
</dbReference>